<dbReference type="Proteomes" id="UP001156690">
    <property type="component" value="Unassembled WGS sequence"/>
</dbReference>
<evidence type="ECO:0000313" key="2">
    <source>
        <dbReference type="Proteomes" id="UP001156690"/>
    </source>
</evidence>
<organism evidence="1 2">
    <name type="scientific">Vibrio penaeicida</name>
    <dbReference type="NCBI Taxonomy" id="104609"/>
    <lineage>
        <taxon>Bacteria</taxon>
        <taxon>Pseudomonadati</taxon>
        <taxon>Pseudomonadota</taxon>
        <taxon>Gammaproteobacteria</taxon>
        <taxon>Vibrionales</taxon>
        <taxon>Vibrionaceae</taxon>
        <taxon>Vibrio</taxon>
    </lineage>
</organism>
<evidence type="ECO:0000313" key="1">
    <source>
        <dbReference type="EMBL" id="GLQ73874.1"/>
    </source>
</evidence>
<dbReference type="EMBL" id="BSNX01000039">
    <property type="protein sequence ID" value="GLQ73874.1"/>
    <property type="molecule type" value="Genomic_DNA"/>
</dbReference>
<protein>
    <submittedName>
        <fullName evidence="1">Uncharacterized protein</fullName>
    </submittedName>
</protein>
<sequence length="49" mass="5343">MATAAQAEQNPAYVSTPPIQNPSLLYRVMMGFLLFADAFKPIVAKLSET</sequence>
<dbReference type="AlphaFoldDB" id="A0AAV5NU60"/>
<reference evidence="2" key="1">
    <citation type="journal article" date="2019" name="Int. J. Syst. Evol. Microbiol.">
        <title>The Global Catalogue of Microorganisms (GCM) 10K type strain sequencing project: providing services to taxonomists for standard genome sequencing and annotation.</title>
        <authorList>
            <consortium name="The Broad Institute Genomics Platform"/>
            <consortium name="The Broad Institute Genome Sequencing Center for Infectious Disease"/>
            <person name="Wu L."/>
            <person name="Ma J."/>
        </authorList>
    </citation>
    <scope>NUCLEOTIDE SEQUENCE [LARGE SCALE GENOMIC DNA]</scope>
    <source>
        <strain evidence="2">NBRC 15640</strain>
    </source>
</reference>
<name>A0AAV5NU60_9VIBR</name>
<accession>A0AAV5NU60</accession>
<proteinExistence type="predicted"/>
<comment type="caution">
    <text evidence="1">The sequence shown here is derived from an EMBL/GenBank/DDBJ whole genome shotgun (WGS) entry which is preliminary data.</text>
</comment>
<gene>
    <name evidence="1" type="ORF">GCM10007932_32340</name>
</gene>
<keyword evidence="2" id="KW-1185">Reference proteome</keyword>